<name>A0AAJ1TLP0_9HYPH</name>
<protein>
    <submittedName>
        <fullName evidence="2">Uncharacterized protein</fullName>
    </submittedName>
</protein>
<proteinExistence type="predicted"/>
<reference evidence="2" key="1">
    <citation type="submission" date="2023-07" db="EMBL/GenBank/DDBJ databases">
        <title>Genomic Encyclopedia of Type Strains, Phase IV (KMG-IV): sequencing the most valuable type-strain genomes for metagenomic binning, comparative biology and taxonomic classification.</title>
        <authorList>
            <person name="Goeker M."/>
        </authorList>
    </citation>
    <scope>NUCLEOTIDE SEQUENCE</scope>
    <source>
        <strain evidence="2">DSM 19569</strain>
    </source>
</reference>
<comment type="caution">
    <text evidence="2">The sequence shown here is derived from an EMBL/GenBank/DDBJ whole genome shotgun (WGS) entry which is preliminary data.</text>
</comment>
<dbReference type="EMBL" id="JAUSWL010000003">
    <property type="protein sequence ID" value="MDQ0543046.1"/>
    <property type="molecule type" value="Genomic_DNA"/>
</dbReference>
<dbReference type="Proteomes" id="UP001223420">
    <property type="component" value="Unassembled WGS sequence"/>
</dbReference>
<dbReference type="AlphaFoldDB" id="A0AAJ1TLP0"/>
<organism evidence="2 3">
    <name type="scientific">Methylobacterium brachiatum</name>
    <dbReference type="NCBI Taxonomy" id="269660"/>
    <lineage>
        <taxon>Bacteria</taxon>
        <taxon>Pseudomonadati</taxon>
        <taxon>Pseudomonadota</taxon>
        <taxon>Alphaproteobacteria</taxon>
        <taxon>Hyphomicrobiales</taxon>
        <taxon>Methylobacteriaceae</taxon>
        <taxon>Methylobacterium</taxon>
    </lineage>
</organism>
<gene>
    <name evidence="2" type="ORF">QO001_001972</name>
</gene>
<evidence type="ECO:0000256" key="1">
    <source>
        <dbReference type="SAM" id="SignalP"/>
    </source>
</evidence>
<dbReference type="RefSeq" id="WP_230365952.1">
    <property type="nucleotide sequence ID" value="NZ_JAJALK010000004.1"/>
</dbReference>
<feature type="signal peptide" evidence="1">
    <location>
        <begin position="1"/>
        <end position="21"/>
    </location>
</feature>
<evidence type="ECO:0000313" key="3">
    <source>
        <dbReference type="Proteomes" id="UP001223420"/>
    </source>
</evidence>
<accession>A0AAJ1TLP0</accession>
<feature type="chain" id="PRO_5042480570" evidence="1">
    <location>
        <begin position="22"/>
        <end position="69"/>
    </location>
</feature>
<sequence>MRLIAVAFIGLVTVATVPARASGGDAAQRMLDAMTRHDLCARDDAQLRKLNRSLAATPIRHPAAGTRAR</sequence>
<keyword evidence="1" id="KW-0732">Signal</keyword>
<evidence type="ECO:0000313" key="2">
    <source>
        <dbReference type="EMBL" id="MDQ0543046.1"/>
    </source>
</evidence>